<dbReference type="Proteomes" id="UP000245996">
    <property type="component" value="Unassembled WGS sequence"/>
</dbReference>
<accession>A0ABD6XLX8</accession>
<name>A0ABD6XLX8_ENTAG</name>
<proteinExistence type="predicted"/>
<comment type="caution">
    <text evidence="1">The sequence shown here is derived from an EMBL/GenBank/DDBJ whole genome shotgun (WGS) entry which is preliminary data.</text>
</comment>
<dbReference type="Gene3D" id="3.40.1260.10">
    <property type="entry name" value="DsrEFH-like"/>
    <property type="match status" value="1"/>
</dbReference>
<gene>
    <name evidence="1" type="ORF">C7430_11710</name>
</gene>
<dbReference type="SUPFAM" id="SSF75169">
    <property type="entry name" value="DsrEFH-like"/>
    <property type="match status" value="1"/>
</dbReference>
<evidence type="ECO:0008006" key="3">
    <source>
        <dbReference type="Google" id="ProtNLM"/>
    </source>
</evidence>
<dbReference type="EMBL" id="QGHE01000017">
    <property type="protein sequence ID" value="PWJ73883.1"/>
    <property type="molecule type" value="Genomic_DNA"/>
</dbReference>
<organism evidence="1 2">
    <name type="scientific">Enterobacter agglomerans</name>
    <name type="common">Erwinia herbicola</name>
    <name type="synonym">Pantoea agglomerans</name>
    <dbReference type="NCBI Taxonomy" id="549"/>
    <lineage>
        <taxon>Bacteria</taxon>
        <taxon>Pseudomonadati</taxon>
        <taxon>Pseudomonadota</taxon>
        <taxon>Gammaproteobacteria</taxon>
        <taxon>Enterobacterales</taxon>
        <taxon>Erwiniaceae</taxon>
        <taxon>Pantoea</taxon>
        <taxon>Pantoea agglomerans group</taxon>
    </lineage>
</organism>
<evidence type="ECO:0000313" key="2">
    <source>
        <dbReference type="Proteomes" id="UP000245996"/>
    </source>
</evidence>
<sequence length="106" mass="11778">MNVLLHVPDKSRTDNAFSNAKNILKEGGQLPRIQIVFNANAVVDVLEKVIPDELTDSKHVELILCHNSLKANNIDPGIIPARFTIVPAAILYLMQEQHNGAIYIRP</sequence>
<evidence type="ECO:0000313" key="1">
    <source>
        <dbReference type="EMBL" id="PWJ73883.1"/>
    </source>
</evidence>
<dbReference type="InterPro" id="IPR027396">
    <property type="entry name" value="DsrEFH-like"/>
</dbReference>
<dbReference type="AlphaFoldDB" id="A0ABD6XLX8"/>
<reference evidence="1 2" key="1">
    <citation type="submission" date="2018-05" db="EMBL/GenBank/DDBJ databases">
        <title>Genomic Encyclopedia of Type Strains, Phase IV (KMG-V): Genome sequencing to study the core and pangenomes of soil and plant-associated prokaryotes.</title>
        <authorList>
            <person name="Whitman W."/>
        </authorList>
    </citation>
    <scope>NUCLEOTIDE SEQUENCE [LARGE SCALE GENOMIC DNA]</scope>
    <source>
        <strain evidence="1 2">PNG 92-11</strain>
    </source>
</reference>
<protein>
    <recommendedName>
        <fullName evidence="3">DsrE/DsrF-like family protein</fullName>
    </recommendedName>
</protein>
<dbReference type="RefSeq" id="WP_089562430.1">
    <property type="nucleotide sequence ID" value="NZ_CP059090.1"/>
</dbReference>